<protein>
    <submittedName>
        <fullName evidence="1">Uncharacterized protein</fullName>
    </submittedName>
</protein>
<comment type="caution">
    <text evidence="1">The sequence shown here is derived from an EMBL/GenBank/DDBJ whole genome shotgun (WGS) entry which is preliminary data.</text>
</comment>
<evidence type="ECO:0000313" key="2">
    <source>
        <dbReference type="Proteomes" id="UP000634206"/>
    </source>
</evidence>
<gene>
    <name evidence="1" type="ORF">JIN83_01625</name>
</gene>
<proteinExistence type="predicted"/>
<keyword evidence="2" id="KW-1185">Reference proteome</keyword>
<dbReference type="Proteomes" id="UP000634206">
    <property type="component" value="Unassembled WGS sequence"/>
</dbReference>
<accession>A0AAE2SBW3</accession>
<dbReference type="AlphaFoldDB" id="A0AAE2SBW3"/>
<dbReference type="EMBL" id="JAENIG010000001">
    <property type="protein sequence ID" value="MBK1853645.1"/>
    <property type="molecule type" value="Genomic_DNA"/>
</dbReference>
<dbReference type="RefSeq" id="WP_309488241.1">
    <property type="nucleotide sequence ID" value="NZ_JAENIG010000001.1"/>
</dbReference>
<name>A0AAE2SBW3_9BACT</name>
<organism evidence="1 2">
    <name type="scientific">Oceaniferula flava</name>
    <dbReference type="NCBI Taxonomy" id="2800421"/>
    <lineage>
        <taxon>Bacteria</taxon>
        <taxon>Pseudomonadati</taxon>
        <taxon>Verrucomicrobiota</taxon>
        <taxon>Verrucomicrobiia</taxon>
        <taxon>Verrucomicrobiales</taxon>
        <taxon>Verrucomicrobiaceae</taxon>
        <taxon>Oceaniferula</taxon>
    </lineage>
</organism>
<sequence length="151" mass="16796">MILHCKPNNIFTWNSVLSGAGHRAELTFNWYGESGSIALNGQVYDIQKCGMFSGSWIMTNHSGTSLTAEKLSAFSRTFTIQSPLGNYQLKAPSAFSRTMTLDGPNGSVRIEPDHIFTRRSTISGQLDDIEVTCFATWLCLLIRRRNAKNSN</sequence>
<reference evidence="1" key="1">
    <citation type="submission" date="2021-01" db="EMBL/GenBank/DDBJ databases">
        <title>Modified the classification status of verrucomicrobia.</title>
        <authorList>
            <person name="Feng X."/>
        </authorList>
    </citation>
    <scope>NUCLEOTIDE SEQUENCE</scope>
    <source>
        <strain evidence="1">5K15</strain>
    </source>
</reference>
<evidence type="ECO:0000313" key="1">
    <source>
        <dbReference type="EMBL" id="MBK1853645.1"/>
    </source>
</evidence>